<keyword evidence="1" id="KW-1133">Transmembrane helix</keyword>
<feature type="transmembrane region" description="Helical" evidence="1">
    <location>
        <begin position="140"/>
        <end position="161"/>
    </location>
</feature>
<dbReference type="InterPro" id="IPR026467">
    <property type="entry name" value="Ser/Gly_Cys_C_dom"/>
</dbReference>
<dbReference type="RefSeq" id="WP_167935683.1">
    <property type="nucleotide sequence ID" value="NZ_JAAVJB010000422.1"/>
</dbReference>
<comment type="caution">
    <text evidence="2">The sequence shown here is derived from an EMBL/GenBank/DDBJ whole genome shotgun (WGS) entry which is preliminary data.</text>
</comment>
<evidence type="ECO:0000313" key="2">
    <source>
        <dbReference type="EMBL" id="NJP69225.1"/>
    </source>
</evidence>
<sequence length="290" mass="29609">MVVIWWGFAVVAVVLATAVLDRVRSGRWGAEPRDAAVRDVYETAALAGGPRALVDAAICSLHDKQRLRVEGSRVVLVQPVADDPVERAVIDCFGAEWKRRLNHVRSEAASRRAVRDVRRELDERGLLYSAAYARSARTRVVLRLAACGLVTVGSVVALAITSPGTPTLPVGLLIAAAVVTQVIVVVLPAPRNGAPTTAGVAALARARREHVPQRSGSAREFAVGGAAVLAGTALGAALLLPMHGTNEWPPERYADAGPGNSGGGGVGCGSTSSGCGGDGGGSGCGGGCGS</sequence>
<dbReference type="Proteomes" id="UP000746503">
    <property type="component" value="Unassembled WGS sequence"/>
</dbReference>
<name>A0ABX1AW21_9ACTN</name>
<keyword evidence="1" id="KW-0812">Transmembrane</keyword>
<keyword evidence="1" id="KW-0472">Membrane</keyword>
<proteinExistence type="predicted"/>
<feature type="transmembrane region" description="Helical" evidence="1">
    <location>
        <begin position="167"/>
        <end position="187"/>
    </location>
</feature>
<accession>A0ABX1AW21</accession>
<gene>
    <name evidence="2" type="ORF">HCJ92_23825</name>
</gene>
<reference evidence="2 3" key="1">
    <citation type="submission" date="2020-03" db="EMBL/GenBank/DDBJ databases">
        <title>Draft genome of Streptomyces sp. ventii, isolated from the Axial Seamount in the Pacific Ocean, and resequencing of the two type strains Streptomyces lonarensis strain NCL 716 and Streptomyces bohaiensis strain 11A07.</title>
        <authorList>
            <person name="Loughran R.M."/>
            <person name="Pfannmuller K.M."/>
            <person name="Wasson B.J."/>
            <person name="Deadmond M.C."/>
            <person name="Paddock B.E."/>
            <person name="Koyack M.J."/>
            <person name="Gallegos D.A."/>
            <person name="Mitchell E.A."/>
            <person name="Ushijima B."/>
            <person name="Saw J.H."/>
            <person name="Mcphail K.L."/>
            <person name="Videau P."/>
        </authorList>
    </citation>
    <scope>NUCLEOTIDE SEQUENCE [LARGE SCALE GENOMIC DNA]</scope>
    <source>
        <strain evidence="3">5675061</strain>
    </source>
</reference>
<organism evidence="2 3">
    <name type="scientific">Streptomyces spiramenti</name>
    <dbReference type="NCBI Taxonomy" id="2720606"/>
    <lineage>
        <taxon>Bacteria</taxon>
        <taxon>Bacillati</taxon>
        <taxon>Actinomycetota</taxon>
        <taxon>Actinomycetes</taxon>
        <taxon>Kitasatosporales</taxon>
        <taxon>Streptomycetaceae</taxon>
        <taxon>Streptomyces</taxon>
    </lineage>
</organism>
<evidence type="ECO:0000313" key="3">
    <source>
        <dbReference type="Proteomes" id="UP000746503"/>
    </source>
</evidence>
<protein>
    <submittedName>
        <fullName evidence="2">TIGR04222 domain-containing membrane protein</fullName>
    </submittedName>
</protein>
<dbReference type="EMBL" id="JAAVJB010000422">
    <property type="protein sequence ID" value="NJP69225.1"/>
    <property type="molecule type" value="Genomic_DNA"/>
</dbReference>
<feature type="transmembrane region" description="Helical" evidence="1">
    <location>
        <begin position="6"/>
        <end position="23"/>
    </location>
</feature>
<keyword evidence="3" id="KW-1185">Reference proteome</keyword>
<feature type="transmembrane region" description="Helical" evidence="1">
    <location>
        <begin position="221"/>
        <end position="240"/>
    </location>
</feature>
<dbReference type="NCBIfam" id="TIGR04222">
    <property type="entry name" value="near_uncomplex"/>
    <property type="match status" value="1"/>
</dbReference>
<evidence type="ECO:0000256" key="1">
    <source>
        <dbReference type="SAM" id="Phobius"/>
    </source>
</evidence>